<organism evidence="3 4">
    <name type="scientific">Paenibacillus prosopidis</name>
    <dbReference type="NCBI Taxonomy" id="630520"/>
    <lineage>
        <taxon>Bacteria</taxon>
        <taxon>Bacillati</taxon>
        <taxon>Bacillota</taxon>
        <taxon>Bacilli</taxon>
        <taxon>Bacillales</taxon>
        <taxon>Paenibacillaceae</taxon>
        <taxon>Paenibacillus</taxon>
    </lineage>
</organism>
<keyword evidence="1" id="KW-0472">Membrane</keyword>
<sequence>MKTLEKDLIRHLKEDKIPYPDFEAMWNGIQQAEDRRHENSLLMEQKSMKLSRWKKTIIASCIALLCVATPVFAWNWNFGDLLKNRSGIQTALNKGLGQKIDQSVTHAGVTFTLHTALVDENRTFFVYSINIGDRSGDHWNFENMKIMDEKGNTIDGSYNHQWDEKHNVLNGYFETDWIPSQSSEQVRFSALGFQSLETVTQPIALELQNASVQTFAVELNGIDTVTVQPLIQESNEVMLSSMVAFSDSKVFRYASPQLIVKSNNKLIKGLNHASYGEPGINNEFKMKQLYSMEDLKGESTQYLLQYNRMEERLNKEWAFNIELNKKSMNNSTYMKKVNIAVDHANAPFHINELIISPTQIRLLTSHEEKYMRYPFIDFFLEVDGATWQGGEYFDASLPQENTLRFERPAGLEITKDSAIFLIGKYEVVWHEGGEEPITLKAISEQKQTITTNVGDYPVKWTYYRKEGAVYLESGSDNPAFGGINQTYRMTEEGKIPSEQLTNNFTGDGNNKAIEKFRDYSGDELTIYIYQYTTDDPSKEMKIPLPPME</sequence>
<dbReference type="InterPro" id="IPR025436">
    <property type="entry name" value="DUF4179"/>
</dbReference>
<dbReference type="Gene3D" id="2.60.40.1630">
    <property type="entry name" value="bacillus anthracis domain"/>
    <property type="match status" value="1"/>
</dbReference>
<evidence type="ECO:0000259" key="2">
    <source>
        <dbReference type="Pfam" id="PF13786"/>
    </source>
</evidence>
<name>A0A368W3H9_9BACL</name>
<dbReference type="Pfam" id="PF13786">
    <property type="entry name" value="DUF4179"/>
    <property type="match status" value="1"/>
</dbReference>
<keyword evidence="1" id="KW-0812">Transmembrane</keyword>
<accession>A0A368W3H9</accession>
<dbReference type="Proteomes" id="UP000252415">
    <property type="component" value="Unassembled WGS sequence"/>
</dbReference>
<feature type="domain" description="DUF4179" evidence="2">
    <location>
        <begin position="51"/>
        <end position="129"/>
    </location>
</feature>
<feature type="transmembrane region" description="Helical" evidence="1">
    <location>
        <begin position="56"/>
        <end position="76"/>
    </location>
</feature>
<dbReference type="RefSeq" id="WP_181873387.1">
    <property type="nucleotide sequence ID" value="NZ_QPJD01000004.1"/>
</dbReference>
<gene>
    <name evidence="3" type="ORF">DFP97_1043</name>
</gene>
<comment type="caution">
    <text evidence="3">The sequence shown here is derived from an EMBL/GenBank/DDBJ whole genome shotgun (WGS) entry which is preliminary data.</text>
</comment>
<dbReference type="EMBL" id="QPJD01000004">
    <property type="protein sequence ID" value="RCW49347.1"/>
    <property type="molecule type" value="Genomic_DNA"/>
</dbReference>
<dbReference type="AlphaFoldDB" id="A0A368W3H9"/>
<keyword evidence="1" id="KW-1133">Transmembrane helix</keyword>
<reference evidence="3 4" key="1">
    <citation type="submission" date="2018-07" db="EMBL/GenBank/DDBJ databases">
        <title>Genomic Encyclopedia of Type Strains, Phase III (KMG-III): the genomes of soil and plant-associated and newly described type strains.</title>
        <authorList>
            <person name="Whitman W."/>
        </authorList>
    </citation>
    <scope>NUCLEOTIDE SEQUENCE [LARGE SCALE GENOMIC DNA]</scope>
    <source>
        <strain evidence="3 4">CECT 7506</strain>
    </source>
</reference>
<protein>
    <submittedName>
        <fullName evidence="3">Uncharacterized protein DUF4179</fullName>
    </submittedName>
</protein>
<proteinExistence type="predicted"/>
<evidence type="ECO:0000313" key="4">
    <source>
        <dbReference type="Proteomes" id="UP000252415"/>
    </source>
</evidence>
<keyword evidence="4" id="KW-1185">Reference proteome</keyword>
<evidence type="ECO:0000256" key="1">
    <source>
        <dbReference type="SAM" id="Phobius"/>
    </source>
</evidence>
<evidence type="ECO:0000313" key="3">
    <source>
        <dbReference type="EMBL" id="RCW49347.1"/>
    </source>
</evidence>